<keyword evidence="3" id="KW-0378">Hydrolase</keyword>
<dbReference type="InterPro" id="IPR027417">
    <property type="entry name" value="P-loop_NTPase"/>
</dbReference>
<evidence type="ECO:0000256" key="6">
    <source>
        <dbReference type="PROSITE-ProRule" id="PRU00552"/>
    </source>
</evidence>
<feature type="region of interest" description="Disordered" evidence="7">
    <location>
        <begin position="186"/>
        <end position="262"/>
    </location>
</feature>
<evidence type="ECO:0000313" key="9">
    <source>
        <dbReference type="Proteomes" id="UP000301870"/>
    </source>
</evidence>
<feature type="compositionally biased region" description="Basic and acidic residues" evidence="7">
    <location>
        <begin position="10"/>
        <end position="39"/>
    </location>
</feature>
<feature type="compositionally biased region" description="Acidic residues" evidence="7">
    <location>
        <begin position="192"/>
        <end position="262"/>
    </location>
</feature>
<dbReference type="PROSITE" id="PS51195">
    <property type="entry name" value="Q_MOTIF"/>
    <property type="match status" value="1"/>
</dbReference>
<dbReference type="GO" id="GO:0016787">
    <property type="term" value="F:hydrolase activity"/>
    <property type="evidence" value="ECO:0007669"/>
    <property type="project" value="UniProtKB-KW"/>
</dbReference>
<feature type="short sequence motif" description="Q motif" evidence="6">
    <location>
        <begin position="85"/>
        <end position="113"/>
    </location>
</feature>
<dbReference type="OrthoDB" id="4310724at2759"/>
<evidence type="ECO:0000256" key="2">
    <source>
        <dbReference type="ARBA" id="ARBA00022741"/>
    </source>
</evidence>
<dbReference type="GeneID" id="111363473"/>
<protein>
    <recommendedName>
        <fullName evidence="1">RNA helicase</fullName>
        <ecNumber evidence="1">3.6.4.13</ecNumber>
    </recommendedName>
</protein>
<dbReference type="EC" id="3.6.4.13" evidence="1"/>
<organism evidence="9 10">
    <name type="scientific">Spodoptera litura</name>
    <name type="common">Asian cotton leafworm</name>
    <dbReference type="NCBI Taxonomy" id="69820"/>
    <lineage>
        <taxon>Eukaryota</taxon>
        <taxon>Metazoa</taxon>
        <taxon>Ecdysozoa</taxon>
        <taxon>Arthropoda</taxon>
        <taxon>Hexapoda</taxon>
        <taxon>Insecta</taxon>
        <taxon>Pterygota</taxon>
        <taxon>Neoptera</taxon>
        <taxon>Endopterygota</taxon>
        <taxon>Lepidoptera</taxon>
        <taxon>Glossata</taxon>
        <taxon>Ditrysia</taxon>
        <taxon>Noctuoidea</taxon>
        <taxon>Noctuidae</taxon>
        <taxon>Amphipyrinae</taxon>
        <taxon>Spodoptera</taxon>
    </lineage>
</organism>
<dbReference type="Gene3D" id="3.40.50.300">
    <property type="entry name" value="P-loop containing nucleotide triphosphate hydrolases"/>
    <property type="match status" value="1"/>
</dbReference>
<evidence type="ECO:0000313" key="10">
    <source>
        <dbReference type="RefSeq" id="XP_022836069.1"/>
    </source>
</evidence>
<dbReference type="GO" id="GO:0003724">
    <property type="term" value="F:RNA helicase activity"/>
    <property type="evidence" value="ECO:0007669"/>
    <property type="project" value="UniProtKB-EC"/>
</dbReference>
<proteinExistence type="predicted"/>
<feature type="compositionally biased region" description="Basic residues" evidence="7">
    <location>
        <begin position="40"/>
        <end position="51"/>
    </location>
</feature>
<evidence type="ECO:0000259" key="8">
    <source>
        <dbReference type="PROSITE" id="PS51195"/>
    </source>
</evidence>
<gene>
    <name evidence="10" type="primary">LOC111363473</name>
</gene>
<dbReference type="PANTHER" id="PTHR47963:SF8">
    <property type="entry name" value="ATP-DEPENDENT RNA HELICASE DEAD"/>
    <property type="match status" value="1"/>
</dbReference>
<evidence type="ECO:0000256" key="5">
    <source>
        <dbReference type="ARBA" id="ARBA00022840"/>
    </source>
</evidence>
<dbReference type="InterPro" id="IPR050547">
    <property type="entry name" value="DEAD_box_RNA_helicases"/>
</dbReference>
<keyword evidence="4" id="KW-0347">Helicase</keyword>
<dbReference type="InterPro" id="IPR011545">
    <property type="entry name" value="DEAD/DEAH_box_helicase_dom"/>
</dbReference>
<name>A0A9J7ES95_SPOLT</name>
<dbReference type="InterPro" id="IPR014014">
    <property type="entry name" value="RNA_helicase_DEAD_Q_motif"/>
</dbReference>
<dbReference type="GO" id="GO:0009409">
    <property type="term" value="P:response to cold"/>
    <property type="evidence" value="ECO:0007669"/>
    <property type="project" value="TreeGrafter"/>
</dbReference>
<dbReference type="GO" id="GO:0005524">
    <property type="term" value="F:ATP binding"/>
    <property type="evidence" value="ECO:0007669"/>
    <property type="project" value="UniProtKB-KW"/>
</dbReference>
<dbReference type="PANTHER" id="PTHR47963">
    <property type="entry name" value="DEAD-BOX ATP-DEPENDENT RNA HELICASE 47, MITOCHONDRIAL"/>
    <property type="match status" value="1"/>
</dbReference>
<keyword evidence="2" id="KW-0547">Nucleotide-binding</keyword>
<dbReference type="AlphaFoldDB" id="A0A9J7ES95"/>
<keyword evidence="5" id="KW-0067">ATP-binding</keyword>
<feature type="non-terminal residue" evidence="10">
    <location>
        <position position="262"/>
    </location>
</feature>
<accession>A0A9J7ES95</accession>
<dbReference type="GO" id="GO:0033592">
    <property type="term" value="F:RNA strand annealing activity"/>
    <property type="evidence" value="ECO:0007669"/>
    <property type="project" value="TreeGrafter"/>
</dbReference>
<dbReference type="KEGG" id="sliu:111363473"/>
<dbReference type="GO" id="GO:0005840">
    <property type="term" value="C:ribosome"/>
    <property type="evidence" value="ECO:0007669"/>
    <property type="project" value="TreeGrafter"/>
</dbReference>
<dbReference type="SUPFAM" id="SSF52540">
    <property type="entry name" value="P-loop containing nucleoside triphosphate hydrolases"/>
    <property type="match status" value="1"/>
</dbReference>
<feature type="region of interest" description="Disordered" evidence="7">
    <location>
        <begin position="1"/>
        <end position="56"/>
    </location>
</feature>
<dbReference type="Proteomes" id="UP000301870">
    <property type="component" value="Unplaced"/>
</dbReference>
<evidence type="ECO:0000256" key="4">
    <source>
        <dbReference type="ARBA" id="ARBA00022806"/>
    </source>
</evidence>
<keyword evidence="9" id="KW-1185">Reference proteome</keyword>
<dbReference type="GO" id="GO:0005829">
    <property type="term" value="C:cytosol"/>
    <property type="evidence" value="ECO:0007669"/>
    <property type="project" value="TreeGrafter"/>
</dbReference>
<evidence type="ECO:0000256" key="3">
    <source>
        <dbReference type="ARBA" id="ARBA00022801"/>
    </source>
</evidence>
<sequence length="262" mass="29597">MSKKLLKMNKKQEKLAQKREHKKRTDTDDKEIGNTEDVPKKKKPKYKKKIRKDTAGTEKVVKKVKQRLLGDLPESTSELTPEDMLTWAEFNLQEPIIKALTELGFRQPTKIQELTLPAAIHGRRDILGAAETGSGKTLAFGLPILCGILKLKEKVELKDVYEILEEYDVPVRKRDNYIHLSDLLDSDNLADNSDDEGADDEEESEVDDDEDEDEESGDELGADDDDDVESGDDEINGDGSGDDEDLEEEENYDGDEVNEDEQ</sequence>
<feature type="domain" description="DEAD-box RNA helicase Q" evidence="8">
    <location>
        <begin position="85"/>
        <end position="113"/>
    </location>
</feature>
<reference evidence="10" key="1">
    <citation type="submission" date="2025-08" db="UniProtKB">
        <authorList>
            <consortium name="RefSeq"/>
        </authorList>
    </citation>
    <scope>IDENTIFICATION</scope>
    <source>
        <strain evidence="10">Ishihara</strain>
        <tissue evidence="10">Whole body</tissue>
    </source>
</reference>
<evidence type="ECO:0000256" key="1">
    <source>
        <dbReference type="ARBA" id="ARBA00012552"/>
    </source>
</evidence>
<evidence type="ECO:0000256" key="7">
    <source>
        <dbReference type="SAM" id="MobiDB-lite"/>
    </source>
</evidence>
<dbReference type="Pfam" id="PF00270">
    <property type="entry name" value="DEAD"/>
    <property type="match status" value="1"/>
</dbReference>
<dbReference type="RefSeq" id="XP_022836069.1">
    <property type="nucleotide sequence ID" value="XM_022980301.1"/>
</dbReference>